<keyword evidence="2" id="KW-1185">Reference proteome</keyword>
<evidence type="ECO:0008006" key="3">
    <source>
        <dbReference type="Google" id="ProtNLM"/>
    </source>
</evidence>
<dbReference type="RefSeq" id="WP_173582077.1">
    <property type="nucleotide sequence ID" value="NZ_WOTB01000003.1"/>
</dbReference>
<proteinExistence type="predicted"/>
<comment type="caution">
    <text evidence="1">The sequence shown here is derived from an EMBL/GenBank/DDBJ whole genome shotgun (WGS) entry which is preliminary data.</text>
</comment>
<evidence type="ECO:0000313" key="1">
    <source>
        <dbReference type="EMBL" id="NHN83638.1"/>
    </source>
</evidence>
<organism evidence="1 2">
    <name type="scientific">Acetobacter musti</name>
    <dbReference type="NCBI Taxonomy" id="864732"/>
    <lineage>
        <taxon>Bacteria</taxon>
        <taxon>Pseudomonadati</taxon>
        <taxon>Pseudomonadota</taxon>
        <taxon>Alphaproteobacteria</taxon>
        <taxon>Acetobacterales</taxon>
        <taxon>Acetobacteraceae</taxon>
        <taxon>Acetobacter</taxon>
    </lineage>
</organism>
<accession>A0ABX0JLK8</accession>
<protein>
    <recommendedName>
        <fullName evidence="3">ParB/Sulfiredoxin domain-containing protein</fullName>
    </recommendedName>
</protein>
<sequence>MNSMPIAKNLPELSHLISHHSGTITGTVTQTIASWLLQRNQENRPLNEKAVARFSEILKSGRWQNTGEPVIVSREGMLNDGQHRLTAILRTNIAAELDVRFGVPRAAFQVTGTGAERTRGQILSIAGITNANKSAAVARVVLMYDRRIMANNGFKPDPDILLELLRGEPHISEVIRICESTRFNPRRSAAIVGILAVAARHASLCDIQKFADISAGAACPSDSNPAHRLYIHIRDAALSRVRIKQVELSALTAISWNSFVNKQEISRIRLDENAMTSQGFPCVQRGDRGGAV</sequence>
<dbReference type="EMBL" id="WOTB01000003">
    <property type="protein sequence ID" value="NHN83638.1"/>
    <property type="molecule type" value="Genomic_DNA"/>
</dbReference>
<dbReference type="Proteomes" id="UP000635278">
    <property type="component" value="Unassembled WGS sequence"/>
</dbReference>
<gene>
    <name evidence="1" type="ORF">GOB93_03160</name>
</gene>
<name>A0ABX0JLK8_9PROT</name>
<evidence type="ECO:0000313" key="2">
    <source>
        <dbReference type="Proteomes" id="UP000635278"/>
    </source>
</evidence>
<reference evidence="1 2" key="1">
    <citation type="journal article" date="2020" name="Int. J. Syst. Evol. Microbiol.">
        <title>Novel acetic acid bacteria from cider fermentations: Acetobacter conturbans sp. nov. and Acetobacter fallax sp. nov.</title>
        <authorList>
            <person name="Sombolestani A.S."/>
            <person name="Cleenwerck I."/>
            <person name="Cnockaert M."/>
            <person name="Borremans W."/>
            <person name="Wieme A.D."/>
            <person name="De Vuyst L."/>
            <person name="Vandamme P."/>
        </authorList>
    </citation>
    <scope>NUCLEOTIDE SEQUENCE [LARGE SCALE GENOMIC DNA]</scope>
    <source>
        <strain evidence="1 2">LMG 30640</strain>
    </source>
</reference>